<dbReference type="RefSeq" id="WP_164801054.1">
    <property type="nucleotide sequence ID" value="NZ_JAALLZ010000006.1"/>
</dbReference>
<dbReference type="EMBL" id="JAALLZ010000006">
    <property type="protein sequence ID" value="NGU31124.1"/>
    <property type="molecule type" value="Genomic_DNA"/>
</dbReference>
<dbReference type="Proteomes" id="UP000481454">
    <property type="component" value="Unassembled WGS sequence"/>
</dbReference>
<name>A0AAP6WP49_CLOPF</name>
<dbReference type="AlphaFoldDB" id="A0AAP6WP49"/>
<evidence type="ECO:0000313" key="1">
    <source>
        <dbReference type="EMBL" id="NGU31124.1"/>
    </source>
</evidence>
<protein>
    <submittedName>
        <fullName evidence="1">Uncharacterized protein</fullName>
    </submittedName>
</protein>
<accession>A0AAP6WP49</accession>
<organism evidence="1 2">
    <name type="scientific">Clostridium perfringens</name>
    <dbReference type="NCBI Taxonomy" id="1502"/>
    <lineage>
        <taxon>Bacteria</taxon>
        <taxon>Bacillati</taxon>
        <taxon>Bacillota</taxon>
        <taxon>Clostridia</taxon>
        <taxon>Eubacteriales</taxon>
        <taxon>Clostridiaceae</taxon>
        <taxon>Clostridium</taxon>
    </lineage>
</organism>
<sequence>MKIWQILKKENIGKIYKSDSEPSIKIVIREGEFDNKKEITAMTITEYGEQQTYFSINTSSLNIEFNECNKRRKNNEIPVLKLRRRKPIKEFVITYIIDYGFCGGYDADIETKVEIYRDEDEAYRRYYELQRKSDIYDVRLEGKIKDRW</sequence>
<reference evidence="1 2" key="1">
    <citation type="submission" date="2020-02" db="EMBL/GenBank/DDBJ databases">
        <title>Genomic Insights into the Phylogeny and Genetic Plasticity of the Human and Animal Enteric Pathogen Clostridium perfringens.</title>
        <authorList>
            <person name="Feng Y."/>
            <person name="Hu Y."/>
        </authorList>
    </citation>
    <scope>NUCLEOTIDE SEQUENCE [LARGE SCALE GENOMIC DNA]</scope>
    <source>
        <strain evidence="1 2">CP-40</strain>
    </source>
</reference>
<comment type="caution">
    <text evidence="1">The sequence shown here is derived from an EMBL/GenBank/DDBJ whole genome shotgun (WGS) entry which is preliminary data.</text>
</comment>
<proteinExistence type="predicted"/>
<evidence type="ECO:0000313" key="2">
    <source>
        <dbReference type="Proteomes" id="UP000481454"/>
    </source>
</evidence>
<gene>
    <name evidence="1" type="ORF">G6Z34_13615</name>
</gene>